<organism evidence="3 4">
    <name type="scientific">Cohnella cellulosilytica</name>
    <dbReference type="NCBI Taxonomy" id="986710"/>
    <lineage>
        <taxon>Bacteria</taxon>
        <taxon>Bacillati</taxon>
        <taxon>Bacillota</taxon>
        <taxon>Bacilli</taxon>
        <taxon>Bacillales</taxon>
        <taxon>Paenibacillaceae</taxon>
        <taxon>Cohnella</taxon>
    </lineage>
</organism>
<name>A0ABW2FAW5_9BACL</name>
<gene>
    <name evidence="3" type="ORF">ACFQMJ_12690</name>
</gene>
<evidence type="ECO:0000256" key="2">
    <source>
        <dbReference type="SAM" id="SignalP"/>
    </source>
</evidence>
<feature type="region of interest" description="Disordered" evidence="1">
    <location>
        <begin position="26"/>
        <end position="53"/>
    </location>
</feature>
<accession>A0ABW2FAW5</accession>
<dbReference type="InterPro" id="IPR006059">
    <property type="entry name" value="SBP"/>
</dbReference>
<evidence type="ECO:0000313" key="3">
    <source>
        <dbReference type="EMBL" id="MFC7149387.1"/>
    </source>
</evidence>
<feature type="chain" id="PRO_5045732346" evidence="2">
    <location>
        <begin position="22"/>
        <end position="478"/>
    </location>
</feature>
<feature type="compositionally biased region" description="Low complexity" evidence="1">
    <location>
        <begin position="26"/>
        <end position="49"/>
    </location>
</feature>
<protein>
    <submittedName>
        <fullName evidence="3">ABC transporter substrate-binding protein</fullName>
    </submittedName>
</protein>
<dbReference type="RefSeq" id="WP_378051584.1">
    <property type="nucleotide sequence ID" value="NZ_JBHMDN010000034.1"/>
</dbReference>
<dbReference type="PROSITE" id="PS51257">
    <property type="entry name" value="PROKAR_LIPOPROTEIN"/>
    <property type="match status" value="1"/>
</dbReference>
<dbReference type="Proteomes" id="UP001596378">
    <property type="component" value="Unassembled WGS sequence"/>
</dbReference>
<dbReference type="PANTHER" id="PTHR43649:SF16">
    <property type="entry name" value="SUGAR-BINDING LIPOPROTEIN"/>
    <property type="match status" value="1"/>
</dbReference>
<comment type="caution">
    <text evidence="3">The sequence shown here is derived from an EMBL/GenBank/DDBJ whole genome shotgun (WGS) entry which is preliminary data.</text>
</comment>
<proteinExistence type="predicted"/>
<evidence type="ECO:0000256" key="1">
    <source>
        <dbReference type="SAM" id="MobiDB-lite"/>
    </source>
</evidence>
<dbReference type="EMBL" id="JBHTAI010000007">
    <property type="protein sequence ID" value="MFC7149387.1"/>
    <property type="molecule type" value="Genomic_DNA"/>
</dbReference>
<dbReference type="Pfam" id="PF01547">
    <property type="entry name" value="SBP_bac_1"/>
    <property type="match status" value="1"/>
</dbReference>
<evidence type="ECO:0000313" key="4">
    <source>
        <dbReference type="Proteomes" id="UP001596378"/>
    </source>
</evidence>
<sequence>MQKKNVFSALLSLTLLGSLLAACGGNNGGNEASSSPSPSPSGESAAPAPSEAPPEKVTIKIYYPTADKVELRQLEDEKIKRFQDKYPNVEVVPDDWQYAVDEIGIKMAANEAPTFFNTFATEAKMLVEKGWAADITELWNNYSNKDQINPVFQNQFIVDGKVFGVTQKGYVVTTMINKKMLDEKGIALPPYDWTWEDMFNVAKAAADPDKGISGIAPMAKGGDGGWNWTNFLFEAGGDITTVADGKLQSAFNSDAGVKALEFYKKLRWEANAVPQDWALGWGDATAAFAQGRAAMVIAGAEGPLQQALQAGFTPDDVLVYPMPAAEKGGKHTGVLGGDYLVINPNATKAEQEAAFNYITFDYFSDDYLASLEKNIQMFKDEGKYFVPAHMDYFNSDSDYGKKVQAIFDKYDNVYKYASESNALLDGKPEAQYNTQEYYNEMTTVIQEVFSKQNADLKALLDTAAQNMQSKYFDAITVQ</sequence>
<keyword evidence="4" id="KW-1185">Reference proteome</keyword>
<dbReference type="PANTHER" id="PTHR43649">
    <property type="entry name" value="ARABINOSE-BINDING PROTEIN-RELATED"/>
    <property type="match status" value="1"/>
</dbReference>
<feature type="signal peptide" evidence="2">
    <location>
        <begin position="1"/>
        <end position="21"/>
    </location>
</feature>
<dbReference type="InterPro" id="IPR050490">
    <property type="entry name" value="Bact_solute-bd_prot1"/>
</dbReference>
<keyword evidence="2" id="KW-0732">Signal</keyword>
<dbReference type="SUPFAM" id="SSF53850">
    <property type="entry name" value="Periplasmic binding protein-like II"/>
    <property type="match status" value="1"/>
</dbReference>
<reference evidence="4" key="1">
    <citation type="journal article" date="2019" name="Int. J. Syst. Evol. Microbiol.">
        <title>The Global Catalogue of Microorganisms (GCM) 10K type strain sequencing project: providing services to taxonomists for standard genome sequencing and annotation.</title>
        <authorList>
            <consortium name="The Broad Institute Genomics Platform"/>
            <consortium name="The Broad Institute Genome Sequencing Center for Infectious Disease"/>
            <person name="Wu L."/>
            <person name="Ma J."/>
        </authorList>
    </citation>
    <scope>NUCLEOTIDE SEQUENCE [LARGE SCALE GENOMIC DNA]</scope>
    <source>
        <strain evidence="4">KCTC 12907</strain>
    </source>
</reference>
<dbReference type="Gene3D" id="3.40.190.10">
    <property type="entry name" value="Periplasmic binding protein-like II"/>
    <property type="match status" value="1"/>
</dbReference>